<dbReference type="Gene3D" id="2.40.440.10">
    <property type="entry name" value="L,D-transpeptidase catalytic domain-like"/>
    <property type="match status" value="1"/>
</dbReference>
<dbReference type="GO" id="GO:0071972">
    <property type="term" value="F:peptidoglycan L,D-transpeptidase activity"/>
    <property type="evidence" value="ECO:0007669"/>
    <property type="project" value="TreeGrafter"/>
</dbReference>
<feature type="chain" id="PRO_5011641683" evidence="10">
    <location>
        <begin position="22"/>
        <end position="177"/>
    </location>
</feature>
<feature type="active site" description="Nucleophile" evidence="9">
    <location>
        <position position="153"/>
    </location>
</feature>
<keyword evidence="13" id="KW-1185">Reference proteome</keyword>
<evidence type="ECO:0000313" key="13">
    <source>
        <dbReference type="Proteomes" id="UP000199550"/>
    </source>
</evidence>
<comment type="similarity">
    <text evidence="2">Belongs to the YkuD family.</text>
</comment>
<evidence type="ECO:0000313" key="12">
    <source>
        <dbReference type="EMBL" id="SFK90877.1"/>
    </source>
</evidence>
<dbReference type="InterPro" id="IPR005490">
    <property type="entry name" value="LD_TPept_cat_dom"/>
</dbReference>
<dbReference type="AlphaFoldDB" id="A0A1I4DEM5"/>
<reference evidence="12 13" key="1">
    <citation type="submission" date="2016-10" db="EMBL/GenBank/DDBJ databases">
        <authorList>
            <person name="de Groot N.N."/>
        </authorList>
    </citation>
    <scope>NUCLEOTIDE SEQUENCE [LARGE SCALE GENOMIC DNA]</scope>
    <source>
        <strain evidence="12 13">DSM 16199</strain>
    </source>
</reference>
<comment type="pathway">
    <text evidence="1 9">Cell wall biogenesis; peptidoglycan biosynthesis.</text>
</comment>
<name>A0A1I4DEM5_9RHOB</name>
<dbReference type="PANTHER" id="PTHR30582">
    <property type="entry name" value="L,D-TRANSPEPTIDASE"/>
    <property type="match status" value="1"/>
</dbReference>
<dbReference type="GO" id="GO:0018104">
    <property type="term" value="P:peptidoglycan-protein cross-linking"/>
    <property type="evidence" value="ECO:0007669"/>
    <property type="project" value="TreeGrafter"/>
</dbReference>
<dbReference type="UniPathway" id="UPA00219"/>
<evidence type="ECO:0000256" key="7">
    <source>
        <dbReference type="ARBA" id="ARBA00022984"/>
    </source>
</evidence>
<protein>
    <submittedName>
        <fullName evidence="12">L,D-transpeptidase catalytic domain</fullName>
    </submittedName>
</protein>
<gene>
    <name evidence="12" type="ORF">SAMN04488004_10432</name>
</gene>
<feature type="signal peptide" evidence="10">
    <location>
        <begin position="1"/>
        <end position="21"/>
    </location>
</feature>
<evidence type="ECO:0000256" key="6">
    <source>
        <dbReference type="ARBA" id="ARBA00022960"/>
    </source>
</evidence>
<dbReference type="Pfam" id="PF03734">
    <property type="entry name" value="YkuD"/>
    <property type="match status" value="1"/>
</dbReference>
<evidence type="ECO:0000256" key="8">
    <source>
        <dbReference type="ARBA" id="ARBA00023316"/>
    </source>
</evidence>
<evidence type="ECO:0000256" key="1">
    <source>
        <dbReference type="ARBA" id="ARBA00004752"/>
    </source>
</evidence>
<keyword evidence="8 9" id="KW-0961">Cell wall biogenesis/degradation</keyword>
<dbReference type="RefSeq" id="WP_217646842.1">
    <property type="nucleotide sequence ID" value="NZ_FOTF01000004.1"/>
</dbReference>
<keyword evidence="3" id="KW-0328">Glycosyltransferase</keyword>
<dbReference type="GO" id="GO:0008360">
    <property type="term" value="P:regulation of cell shape"/>
    <property type="evidence" value="ECO:0007669"/>
    <property type="project" value="UniProtKB-UniRule"/>
</dbReference>
<dbReference type="GO" id="GO:0071555">
    <property type="term" value="P:cell wall organization"/>
    <property type="evidence" value="ECO:0007669"/>
    <property type="project" value="UniProtKB-UniRule"/>
</dbReference>
<feature type="domain" description="L,D-TPase catalytic" evidence="11">
    <location>
        <begin position="39"/>
        <end position="177"/>
    </location>
</feature>
<accession>A0A1I4DEM5</accession>
<evidence type="ECO:0000256" key="10">
    <source>
        <dbReference type="SAM" id="SignalP"/>
    </source>
</evidence>
<evidence type="ECO:0000259" key="11">
    <source>
        <dbReference type="PROSITE" id="PS52029"/>
    </source>
</evidence>
<dbReference type="PROSITE" id="PS52029">
    <property type="entry name" value="LD_TPASE"/>
    <property type="match status" value="1"/>
</dbReference>
<organism evidence="12 13">
    <name type="scientific">Loktanella salsilacus</name>
    <dbReference type="NCBI Taxonomy" id="195913"/>
    <lineage>
        <taxon>Bacteria</taxon>
        <taxon>Pseudomonadati</taxon>
        <taxon>Pseudomonadota</taxon>
        <taxon>Alphaproteobacteria</taxon>
        <taxon>Rhodobacterales</taxon>
        <taxon>Roseobacteraceae</taxon>
        <taxon>Loktanella</taxon>
    </lineage>
</organism>
<evidence type="ECO:0000256" key="5">
    <source>
        <dbReference type="ARBA" id="ARBA00022801"/>
    </source>
</evidence>
<evidence type="ECO:0000256" key="4">
    <source>
        <dbReference type="ARBA" id="ARBA00022679"/>
    </source>
</evidence>
<dbReference type="PANTHER" id="PTHR30582:SF24">
    <property type="entry name" value="L,D-TRANSPEPTIDASE ERFK_SRFK-RELATED"/>
    <property type="match status" value="1"/>
</dbReference>
<evidence type="ECO:0000256" key="3">
    <source>
        <dbReference type="ARBA" id="ARBA00022676"/>
    </source>
</evidence>
<sequence>MKRRQFLAGAGAALLASPAIASNVWQRHLITMAQPMSAGQIHVDTGSRFLYLTLGGQQALRYGVSVGAAGRQFTGKAVIARKAVKPSWVPTRNMIRVEPAVYGPFASGLPGGHPSNPLGAAALYLHRGGRDTLYRIHGTQQPDRIGQAFSSGCIRLANADMLDLYARVSVGTVVRAA</sequence>
<dbReference type="CDD" id="cd16913">
    <property type="entry name" value="YkuD_like"/>
    <property type="match status" value="1"/>
</dbReference>
<keyword evidence="10" id="KW-0732">Signal</keyword>
<dbReference type="EMBL" id="FOTF01000004">
    <property type="protein sequence ID" value="SFK90877.1"/>
    <property type="molecule type" value="Genomic_DNA"/>
</dbReference>
<keyword evidence="7 9" id="KW-0573">Peptidoglycan synthesis</keyword>
<dbReference type="Proteomes" id="UP000199550">
    <property type="component" value="Unassembled WGS sequence"/>
</dbReference>
<proteinExistence type="inferred from homology"/>
<dbReference type="GO" id="GO:0016757">
    <property type="term" value="F:glycosyltransferase activity"/>
    <property type="evidence" value="ECO:0007669"/>
    <property type="project" value="UniProtKB-KW"/>
</dbReference>
<feature type="active site" description="Proton donor/acceptor" evidence="9">
    <location>
        <position position="137"/>
    </location>
</feature>
<dbReference type="InterPro" id="IPR038063">
    <property type="entry name" value="Transpep_catalytic_dom"/>
</dbReference>
<keyword evidence="5" id="KW-0378">Hydrolase</keyword>
<dbReference type="SUPFAM" id="SSF141523">
    <property type="entry name" value="L,D-transpeptidase catalytic domain-like"/>
    <property type="match status" value="1"/>
</dbReference>
<evidence type="ECO:0000256" key="2">
    <source>
        <dbReference type="ARBA" id="ARBA00005992"/>
    </source>
</evidence>
<dbReference type="InterPro" id="IPR050979">
    <property type="entry name" value="LD-transpeptidase"/>
</dbReference>
<keyword evidence="6 9" id="KW-0133">Cell shape</keyword>
<keyword evidence="4" id="KW-0808">Transferase</keyword>
<dbReference type="GO" id="GO:0005576">
    <property type="term" value="C:extracellular region"/>
    <property type="evidence" value="ECO:0007669"/>
    <property type="project" value="TreeGrafter"/>
</dbReference>
<evidence type="ECO:0000256" key="9">
    <source>
        <dbReference type="PROSITE-ProRule" id="PRU01373"/>
    </source>
</evidence>
<dbReference type="STRING" id="195913.SAMN04488004_10432"/>